<dbReference type="RefSeq" id="WP_129129575.1">
    <property type="nucleotide sequence ID" value="NZ_SDHW01000001.1"/>
</dbReference>
<proteinExistence type="predicted"/>
<dbReference type="InterPro" id="IPR021782">
    <property type="entry name" value="DUF3347"/>
</dbReference>
<keyword evidence="4" id="KW-1185">Reference proteome</keyword>
<dbReference type="AlphaFoldDB" id="A0A4Q1CN29"/>
<feature type="domain" description="DUF3347" evidence="2">
    <location>
        <begin position="71"/>
        <end position="162"/>
    </location>
</feature>
<dbReference type="Proteomes" id="UP000290204">
    <property type="component" value="Unassembled WGS sequence"/>
</dbReference>
<feature type="region of interest" description="Disordered" evidence="1">
    <location>
        <begin position="23"/>
        <end position="45"/>
    </location>
</feature>
<dbReference type="EMBL" id="SDHW01000001">
    <property type="protein sequence ID" value="RXK62204.1"/>
    <property type="molecule type" value="Genomic_DNA"/>
</dbReference>
<reference evidence="3 4" key="1">
    <citation type="submission" date="2019-01" db="EMBL/GenBank/DDBJ databases">
        <title>Lacibacter sp. strain TTM-7.</title>
        <authorList>
            <person name="Chen W.-M."/>
        </authorList>
    </citation>
    <scope>NUCLEOTIDE SEQUENCE [LARGE SCALE GENOMIC DNA]</scope>
    <source>
        <strain evidence="3 4">TTM-7</strain>
    </source>
</reference>
<comment type="caution">
    <text evidence="3">The sequence shown here is derived from an EMBL/GenBank/DDBJ whole genome shotgun (WGS) entry which is preliminary data.</text>
</comment>
<gene>
    <name evidence="3" type="ORF">ESA94_04115</name>
</gene>
<accession>A0A4Q1CN29</accession>
<sequence length="208" mass="22715">MKQISIAFILLTVVLAACSNKNNKNGHEGHNMNSTTTESTQPAAEAEQNIPAVAVTFKDVDASVSTVINEVVDHYLHIKNALANDNAEEAADAAAAMEKAVAKIDKSLFTIEQKKVYDEVGDELKEHAEHIAKKGDDIKHQRSHFASLSEDVYTLVKAFGAGRSVYHDHCPMARDNKGAMWISELKEVKNPYFGASMLTCGSVEEVIN</sequence>
<protein>
    <submittedName>
        <fullName evidence="3">DUF3347 domain-containing protein</fullName>
    </submittedName>
</protein>
<evidence type="ECO:0000256" key="1">
    <source>
        <dbReference type="SAM" id="MobiDB-lite"/>
    </source>
</evidence>
<dbReference type="OrthoDB" id="5513217at2"/>
<organism evidence="3 4">
    <name type="scientific">Lacibacter luteus</name>
    <dbReference type="NCBI Taxonomy" id="2508719"/>
    <lineage>
        <taxon>Bacteria</taxon>
        <taxon>Pseudomonadati</taxon>
        <taxon>Bacteroidota</taxon>
        <taxon>Chitinophagia</taxon>
        <taxon>Chitinophagales</taxon>
        <taxon>Chitinophagaceae</taxon>
        <taxon>Lacibacter</taxon>
    </lineage>
</organism>
<evidence type="ECO:0000313" key="3">
    <source>
        <dbReference type="EMBL" id="RXK62204.1"/>
    </source>
</evidence>
<evidence type="ECO:0000313" key="4">
    <source>
        <dbReference type="Proteomes" id="UP000290204"/>
    </source>
</evidence>
<dbReference type="PROSITE" id="PS51257">
    <property type="entry name" value="PROKAR_LIPOPROTEIN"/>
    <property type="match status" value="1"/>
</dbReference>
<name>A0A4Q1CN29_9BACT</name>
<evidence type="ECO:0000259" key="2">
    <source>
        <dbReference type="Pfam" id="PF11827"/>
    </source>
</evidence>
<dbReference type="Pfam" id="PF11827">
    <property type="entry name" value="DUF3347"/>
    <property type="match status" value="1"/>
</dbReference>